<dbReference type="SUPFAM" id="SSF46565">
    <property type="entry name" value="Chaperone J-domain"/>
    <property type="match status" value="1"/>
</dbReference>
<dbReference type="InterPro" id="IPR007791">
    <property type="entry name" value="DjlA_N"/>
</dbReference>
<dbReference type="CDD" id="cd06257">
    <property type="entry name" value="DnaJ"/>
    <property type="match status" value="1"/>
</dbReference>
<dbReference type="KEGG" id="maq:Maqu_2298"/>
<dbReference type="Pfam" id="PF00226">
    <property type="entry name" value="DnaJ"/>
    <property type="match status" value="1"/>
</dbReference>
<accession>A1U306</accession>
<dbReference type="InterPro" id="IPR001623">
    <property type="entry name" value="DnaJ_domain"/>
</dbReference>
<dbReference type="CDD" id="cd07177">
    <property type="entry name" value="terB_like"/>
    <property type="match status" value="1"/>
</dbReference>
<dbReference type="PROSITE" id="PS50076">
    <property type="entry name" value="DNAJ_2"/>
    <property type="match status" value="1"/>
</dbReference>
<dbReference type="PRINTS" id="PR00625">
    <property type="entry name" value="JDOMAIN"/>
</dbReference>
<sequence>MTDHAFTEFEQLILNSKNQLGTSILLVLAWIASSDGHIDAQEAKQLSEISSASKHGISVQPIIRLAQKRDIEALQLACEIVASDFVNEKALRFLEMAIGMAIADGRLLPSENHILRFLADLLGVSNSSLNEIFINVTGRAIPFPSDVSSAEYWRERDNGNKRSDHSTSDKADHPSKAIAAYATLGLEPGASKEAIKQSYRRLAQIHHPDRFTALGEESVAAASQTFVRIREAYEYLVKYA</sequence>
<dbReference type="RefSeq" id="WP_011785762.1">
    <property type="nucleotide sequence ID" value="NC_008740.1"/>
</dbReference>
<organism evidence="3 4">
    <name type="scientific">Marinobacter nauticus (strain ATCC 700491 / DSM 11845 / VT8)</name>
    <name type="common">Marinobacter aquaeolei</name>
    <dbReference type="NCBI Taxonomy" id="351348"/>
    <lineage>
        <taxon>Bacteria</taxon>
        <taxon>Pseudomonadati</taxon>
        <taxon>Pseudomonadota</taxon>
        <taxon>Gammaproteobacteria</taxon>
        <taxon>Pseudomonadales</taxon>
        <taxon>Marinobacteraceae</taxon>
        <taxon>Marinobacter</taxon>
    </lineage>
</organism>
<protein>
    <submittedName>
        <fullName evidence="3">Heat shock protein DnaJ domain protein</fullName>
    </submittedName>
</protein>
<evidence type="ECO:0000256" key="1">
    <source>
        <dbReference type="ARBA" id="ARBA00023186"/>
    </source>
</evidence>
<feature type="domain" description="J" evidence="2">
    <location>
        <begin position="179"/>
        <end position="240"/>
    </location>
</feature>
<evidence type="ECO:0000259" key="2">
    <source>
        <dbReference type="PROSITE" id="PS50076"/>
    </source>
</evidence>
<gene>
    <name evidence="3" type="ordered locus">Maqu_2298</name>
</gene>
<dbReference type="eggNOG" id="COG4103">
    <property type="taxonomic scope" value="Bacteria"/>
</dbReference>
<dbReference type="HOGENOM" id="CLU_1187944_0_0_6"/>
<proteinExistence type="predicted"/>
<dbReference type="InterPro" id="IPR050817">
    <property type="entry name" value="DjlA_DnaK_co-chaperone"/>
</dbReference>
<evidence type="ECO:0000313" key="3">
    <source>
        <dbReference type="EMBL" id="ABM19375.1"/>
    </source>
</evidence>
<dbReference type="InterPro" id="IPR036869">
    <property type="entry name" value="J_dom_sf"/>
</dbReference>
<dbReference type="SMART" id="SM00271">
    <property type="entry name" value="DnaJ"/>
    <property type="match status" value="1"/>
</dbReference>
<evidence type="ECO:0000313" key="4">
    <source>
        <dbReference type="Proteomes" id="UP000000998"/>
    </source>
</evidence>
<dbReference type="STRING" id="351348.Maqu_2298"/>
<dbReference type="OrthoDB" id="9779889at2"/>
<dbReference type="Gene3D" id="1.10.3680.10">
    <property type="entry name" value="TerB-like"/>
    <property type="match status" value="1"/>
</dbReference>
<keyword evidence="3" id="KW-0346">Stress response</keyword>
<dbReference type="Gene3D" id="1.10.287.110">
    <property type="entry name" value="DnaJ domain"/>
    <property type="match status" value="1"/>
</dbReference>
<dbReference type="AlphaFoldDB" id="A1U306"/>
<name>A1U306_MARN8</name>
<dbReference type="PANTHER" id="PTHR24074">
    <property type="entry name" value="CO-CHAPERONE PROTEIN DJLA"/>
    <property type="match status" value="1"/>
</dbReference>
<dbReference type="Pfam" id="PF05099">
    <property type="entry name" value="TerB"/>
    <property type="match status" value="1"/>
</dbReference>
<dbReference type="eggNOG" id="COG0484">
    <property type="taxonomic scope" value="Bacteria"/>
</dbReference>
<keyword evidence="1" id="KW-0143">Chaperone</keyword>
<dbReference type="EMBL" id="CP000514">
    <property type="protein sequence ID" value="ABM19375.1"/>
    <property type="molecule type" value="Genomic_DNA"/>
</dbReference>
<dbReference type="Proteomes" id="UP000000998">
    <property type="component" value="Chromosome"/>
</dbReference>
<reference evidence="4" key="1">
    <citation type="journal article" date="2011" name="Appl. Environ. Microbiol.">
        <title>Genomic potential of Marinobacter aquaeolei, a biogeochemical 'opportunitroph'.</title>
        <authorList>
            <person name="Singer E."/>
            <person name="Webb E.A."/>
            <person name="Nelson W.C."/>
            <person name="Heidelberg J.F."/>
            <person name="Ivanova N."/>
            <person name="Pati A."/>
            <person name="Edwards K.J."/>
        </authorList>
    </citation>
    <scope>NUCLEOTIDE SEQUENCE [LARGE SCALE GENOMIC DNA]</scope>
    <source>
        <strain evidence="4">ATCC 700491 / DSM 11845 / VT8</strain>
    </source>
</reference>
<dbReference type="InterPro" id="IPR029024">
    <property type="entry name" value="TerB-like"/>
</dbReference>